<name>A0ABU6X331_9FABA</name>
<accession>A0ABU6X331</accession>
<feature type="chain" id="PRO_5045412416" evidence="1">
    <location>
        <begin position="22"/>
        <end position="150"/>
    </location>
</feature>
<evidence type="ECO:0000256" key="1">
    <source>
        <dbReference type="SAM" id="SignalP"/>
    </source>
</evidence>
<keyword evidence="3" id="KW-1185">Reference proteome</keyword>
<reference evidence="2 3" key="1">
    <citation type="journal article" date="2023" name="Plants (Basel)">
        <title>Bridging the Gap: Combining Genomics and Transcriptomics Approaches to Understand Stylosanthes scabra, an Orphan Legume from the Brazilian Caatinga.</title>
        <authorList>
            <person name="Ferreira-Neto J.R.C."/>
            <person name="da Silva M.D."/>
            <person name="Binneck E."/>
            <person name="de Melo N.F."/>
            <person name="da Silva R.H."/>
            <person name="de Melo A.L.T.M."/>
            <person name="Pandolfi V."/>
            <person name="Bustamante F.O."/>
            <person name="Brasileiro-Vidal A.C."/>
            <person name="Benko-Iseppon A.M."/>
        </authorList>
    </citation>
    <scope>NUCLEOTIDE SEQUENCE [LARGE SCALE GENOMIC DNA]</scope>
    <source>
        <tissue evidence="2">Leaves</tissue>
    </source>
</reference>
<gene>
    <name evidence="2" type="ORF">PIB30_009441</name>
</gene>
<organism evidence="2 3">
    <name type="scientific">Stylosanthes scabra</name>
    <dbReference type="NCBI Taxonomy" id="79078"/>
    <lineage>
        <taxon>Eukaryota</taxon>
        <taxon>Viridiplantae</taxon>
        <taxon>Streptophyta</taxon>
        <taxon>Embryophyta</taxon>
        <taxon>Tracheophyta</taxon>
        <taxon>Spermatophyta</taxon>
        <taxon>Magnoliopsida</taxon>
        <taxon>eudicotyledons</taxon>
        <taxon>Gunneridae</taxon>
        <taxon>Pentapetalae</taxon>
        <taxon>rosids</taxon>
        <taxon>fabids</taxon>
        <taxon>Fabales</taxon>
        <taxon>Fabaceae</taxon>
        <taxon>Papilionoideae</taxon>
        <taxon>50 kb inversion clade</taxon>
        <taxon>dalbergioids sensu lato</taxon>
        <taxon>Dalbergieae</taxon>
        <taxon>Pterocarpus clade</taxon>
        <taxon>Stylosanthes</taxon>
    </lineage>
</organism>
<keyword evidence="1" id="KW-0732">Signal</keyword>
<evidence type="ECO:0000313" key="2">
    <source>
        <dbReference type="EMBL" id="MED6192362.1"/>
    </source>
</evidence>
<comment type="caution">
    <text evidence="2">The sequence shown here is derived from an EMBL/GenBank/DDBJ whole genome shotgun (WGS) entry which is preliminary data.</text>
</comment>
<proteinExistence type="predicted"/>
<dbReference type="Proteomes" id="UP001341840">
    <property type="component" value="Unassembled WGS sequence"/>
</dbReference>
<sequence>MPNVTCLGLLMLWESLVIVDKVTFGPSLELGSNVTYDAPGKALDVLLDRRDDDGLHLVEKGEICWVEFSPSEAQAQLILGCATSTSTHTIIFVRSLTRGGSHFETGSRVSSFSDFCDRSNFNLCFLTQSPLDRLEIWTAFAPHLVLHFER</sequence>
<dbReference type="EMBL" id="JASCZI010211470">
    <property type="protein sequence ID" value="MED6192362.1"/>
    <property type="molecule type" value="Genomic_DNA"/>
</dbReference>
<feature type="signal peptide" evidence="1">
    <location>
        <begin position="1"/>
        <end position="21"/>
    </location>
</feature>
<evidence type="ECO:0000313" key="3">
    <source>
        <dbReference type="Proteomes" id="UP001341840"/>
    </source>
</evidence>
<protein>
    <submittedName>
        <fullName evidence="2">Uncharacterized protein</fullName>
    </submittedName>
</protein>